<feature type="compositionally biased region" description="Basic residues" evidence="3">
    <location>
        <begin position="59"/>
        <end position="68"/>
    </location>
</feature>
<feature type="domain" description="RNA 2-O ribose methyltransferase substrate binding" evidence="4">
    <location>
        <begin position="108"/>
        <end position="181"/>
    </location>
</feature>
<dbReference type="GO" id="GO:0005829">
    <property type="term" value="C:cytosol"/>
    <property type="evidence" value="ECO:0007669"/>
    <property type="project" value="TreeGrafter"/>
</dbReference>
<dbReference type="CDD" id="cd18103">
    <property type="entry name" value="SpoU-like_RlmB"/>
    <property type="match status" value="1"/>
</dbReference>
<dbReference type="Pfam" id="PF08032">
    <property type="entry name" value="SpoU_sub_bind"/>
    <property type="match status" value="1"/>
</dbReference>
<dbReference type="SUPFAM" id="SSF75217">
    <property type="entry name" value="alpha/beta knot"/>
    <property type="match status" value="1"/>
</dbReference>
<dbReference type="AlphaFoldDB" id="A0A1I7NVV4"/>
<dbReference type="InterPro" id="IPR029026">
    <property type="entry name" value="tRNA_m1G_MTases_N"/>
</dbReference>
<accession>A0A1I7NVV4</accession>
<proteinExistence type="predicted"/>
<dbReference type="GO" id="GO:0003723">
    <property type="term" value="F:RNA binding"/>
    <property type="evidence" value="ECO:0007669"/>
    <property type="project" value="InterPro"/>
</dbReference>
<dbReference type="Pfam" id="PF00588">
    <property type="entry name" value="SpoU_methylase"/>
    <property type="match status" value="1"/>
</dbReference>
<feature type="compositionally biased region" description="Basic and acidic residues" evidence="3">
    <location>
        <begin position="82"/>
        <end position="105"/>
    </location>
</feature>
<dbReference type="GO" id="GO:0008173">
    <property type="term" value="F:RNA methyltransferase activity"/>
    <property type="evidence" value="ECO:0007669"/>
    <property type="project" value="InterPro"/>
</dbReference>
<dbReference type="InterPro" id="IPR004441">
    <property type="entry name" value="rRNA_MeTrfase_TrmH"/>
</dbReference>
<evidence type="ECO:0000313" key="5">
    <source>
        <dbReference type="EMBL" id="SFV38703.1"/>
    </source>
</evidence>
<name>A0A1I7NVV4_9HYPH</name>
<dbReference type="PANTHER" id="PTHR46429">
    <property type="entry name" value="23S RRNA (GUANOSINE-2'-O-)-METHYLTRANSFERASE RLMB"/>
    <property type="match status" value="1"/>
</dbReference>
<evidence type="ECO:0000256" key="3">
    <source>
        <dbReference type="SAM" id="MobiDB-lite"/>
    </source>
</evidence>
<keyword evidence="1 5" id="KW-0489">Methyltransferase</keyword>
<sequence>MKAPCQPGRAFARVIFTGAFHVNRKSGNVRIGPHPVAEQGIPSGPIAINFSRQALQKPRFNKPWRDKKRSSDFSSRPGGRPGNDRANDRANDRGHARGHSENEDGPIRLFGLHAVEAALKNPARKALRALLTENAERRLLEAVGKIELPIERVSPRDLDKLLGADTVHQGAALDVEPLPEPDWHDLAEAAGGRPLIVLDQVTDPHNVGAILRSSAVFGASGLVMTRRHSPPLNGVLAKSASGALELVPVALVANLSQALAELKEAGFAVIGLDSGGEQSIETLDWSRPTALVMGSEGKGLRELTRKTCDSLAHITTDDTLASLNVSNAAAIALHTALLARKK</sequence>
<evidence type="ECO:0000259" key="4">
    <source>
        <dbReference type="SMART" id="SM00967"/>
    </source>
</evidence>
<gene>
    <name evidence="5" type="ORF">SAMN04488557_3805</name>
</gene>
<dbReference type="Proteomes" id="UP000199423">
    <property type="component" value="Unassembled WGS sequence"/>
</dbReference>
<protein>
    <submittedName>
        <fullName evidence="5">23S rRNA (Guanosine2251-2'-O)-methyltransferase</fullName>
    </submittedName>
</protein>
<evidence type="ECO:0000313" key="6">
    <source>
        <dbReference type="Proteomes" id="UP000199423"/>
    </source>
</evidence>
<dbReference type="SMART" id="SM00967">
    <property type="entry name" value="SpoU_sub_bind"/>
    <property type="match status" value="1"/>
</dbReference>
<dbReference type="Gene3D" id="3.30.1330.30">
    <property type="match status" value="1"/>
</dbReference>
<dbReference type="STRING" id="51670.SAMN04488557_3805"/>
<evidence type="ECO:0000256" key="1">
    <source>
        <dbReference type="ARBA" id="ARBA00022603"/>
    </source>
</evidence>
<dbReference type="SUPFAM" id="SSF55315">
    <property type="entry name" value="L30e-like"/>
    <property type="match status" value="1"/>
</dbReference>
<dbReference type="GO" id="GO:0006396">
    <property type="term" value="P:RNA processing"/>
    <property type="evidence" value="ECO:0007669"/>
    <property type="project" value="InterPro"/>
</dbReference>
<keyword evidence="2 5" id="KW-0808">Transferase</keyword>
<feature type="region of interest" description="Disordered" evidence="3">
    <location>
        <begin position="57"/>
        <end position="105"/>
    </location>
</feature>
<dbReference type="EMBL" id="FPCH01000004">
    <property type="protein sequence ID" value="SFV38703.1"/>
    <property type="molecule type" value="Genomic_DNA"/>
</dbReference>
<organism evidence="5 6">
    <name type="scientific">Hyphomicrobium facile</name>
    <dbReference type="NCBI Taxonomy" id="51670"/>
    <lineage>
        <taxon>Bacteria</taxon>
        <taxon>Pseudomonadati</taxon>
        <taxon>Pseudomonadota</taxon>
        <taxon>Alphaproteobacteria</taxon>
        <taxon>Hyphomicrobiales</taxon>
        <taxon>Hyphomicrobiaceae</taxon>
        <taxon>Hyphomicrobium</taxon>
    </lineage>
</organism>
<dbReference type="PANTHER" id="PTHR46429:SF1">
    <property type="entry name" value="23S RRNA (GUANOSINE-2'-O-)-METHYLTRANSFERASE RLMB"/>
    <property type="match status" value="1"/>
</dbReference>
<reference evidence="6" key="1">
    <citation type="submission" date="2016-10" db="EMBL/GenBank/DDBJ databases">
        <authorList>
            <person name="Varghese N."/>
            <person name="Submissions S."/>
        </authorList>
    </citation>
    <scope>NUCLEOTIDE SEQUENCE [LARGE SCALE GENOMIC DNA]</scope>
    <source>
        <strain evidence="6">DSM 1565</strain>
    </source>
</reference>
<dbReference type="InterPro" id="IPR029028">
    <property type="entry name" value="Alpha/beta_knot_MTases"/>
</dbReference>
<dbReference type="InterPro" id="IPR013123">
    <property type="entry name" value="SpoU_subst-bd"/>
</dbReference>
<dbReference type="InterPro" id="IPR029064">
    <property type="entry name" value="Ribosomal_eL30-like_sf"/>
</dbReference>
<dbReference type="Gene3D" id="3.40.1280.10">
    <property type="match status" value="1"/>
</dbReference>
<dbReference type="InterPro" id="IPR001537">
    <property type="entry name" value="SpoU_MeTrfase"/>
</dbReference>
<keyword evidence="6" id="KW-1185">Reference proteome</keyword>
<dbReference type="GO" id="GO:0032259">
    <property type="term" value="P:methylation"/>
    <property type="evidence" value="ECO:0007669"/>
    <property type="project" value="UniProtKB-KW"/>
</dbReference>
<evidence type="ECO:0000256" key="2">
    <source>
        <dbReference type="ARBA" id="ARBA00022679"/>
    </source>
</evidence>
<dbReference type="NCBIfam" id="TIGR00186">
    <property type="entry name" value="rRNA_methyl_3"/>
    <property type="match status" value="1"/>
</dbReference>